<feature type="domain" description="Acyl-CoA oxidase/dehydrogenase middle" evidence="7">
    <location>
        <begin position="134"/>
        <end position="229"/>
    </location>
</feature>
<dbReference type="PANTHER" id="PTHR43884">
    <property type="entry name" value="ACYL-COA DEHYDROGENASE"/>
    <property type="match status" value="1"/>
</dbReference>
<dbReference type="PIRSF" id="PIRSF016578">
    <property type="entry name" value="HsaA"/>
    <property type="match status" value="1"/>
</dbReference>
<evidence type="ECO:0000313" key="9">
    <source>
        <dbReference type="EMBL" id="MXP24264.1"/>
    </source>
</evidence>
<dbReference type="SUPFAM" id="SSF56645">
    <property type="entry name" value="Acyl-CoA dehydrogenase NM domain-like"/>
    <property type="match status" value="1"/>
</dbReference>
<dbReference type="InterPro" id="IPR006089">
    <property type="entry name" value="Acyl-CoA_DH_CS"/>
</dbReference>
<evidence type="ECO:0000256" key="4">
    <source>
        <dbReference type="ARBA" id="ARBA00022827"/>
    </source>
</evidence>
<organism evidence="9 10">
    <name type="scientific">Gordonia mangrovi</name>
    <dbReference type="NCBI Taxonomy" id="2665643"/>
    <lineage>
        <taxon>Bacteria</taxon>
        <taxon>Bacillati</taxon>
        <taxon>Actinomycetota</taxon>
        <taxon>Actinomycetes</taxon>
        <taxon>Mycobacteriales</taxon>
        <taxon>Gordoniaceae</taxon>
        <taxon>Gordonia</taxon>
    </lineage>
</organism>
<dbReference type="AlphaFoldDB" id="A0A6L7GW11"/>
<dbReference type="Pfam" id="PF02770">
    <property type="entry name" value="Acyl-CoA_dh_M"/>
    <property type="match status" value="1"/>
</dbReference>
<dbReference type="EMBL" id="WMBR01000010">
    <property type="protein sequence ID" value="MXP24264.1"/>
    <property type="molecule type" value="Genomic_DNA"/>
</dbReference>
<feature type="domain" description="Acyl-CoA dehydrogenase/oxidase N-terminal" evidence="8">
    <location>
        <begin position="19"/>
        <end position="130"/>
    </location>
</feature>
<dbReference type="Proteomes" id="UP000475545">
    <property type="component" value="Unassembled WGS sequence"/>
</dbReference>
<dbReference type="InterPro" id="IPR046373">
    <property type="entry name" value="Acyl-CoA_Oxase/DH_mid-dom_sf"/>
</dbReference>
<feature type="domain" description="Acyl-CoA dehydrogenase/oxidase C-terminal" evidence="6">
    <location>
        <begin position="242"/>
        <end position="390"/>
    </location>
</feature>
<dbReference type="InterPro" id="IPR037069">
    <property type="entry name" value="AcylCoA_DH/ox_N_sf"/>
</dbReference>
<proteinExistence type="inferred from homology"/>
<comment type="similarity">
    <text evidence="2 5">Belongs to the acyl-CoA dehydrogenase family.</text>
</comment>
<gene>
    <name evidence="9" type="ORF">GIY30_23355</name>
</gene>
<dbReference type="SUPFAM" id="SSF47203">
    <property type="entry name" value="Acyl-CoA dehydrogenase C-terminal domain-like"/>
    <property type="match status" value="1"/>
</dbReference>
<dbReference type="InterPro" id="IPR036250">
    <property type="entry name" value="AcylCo_DH-like_C"/>
</dbReference>
<dbReference type="CDD" id="cd00567">
    <property type="entry name" value="ACAD"/>
    <property type="match status" value="1"/>
</dbReference>
<evidence type="ECO:0000256" key="2">
    <source>
        <dbReference type="ARBA" id="ARBA00009347"/>
    </source>
</evidence>
<dbReference type="PANTHER" id="PTHR43884:SF12">
    <property type="entry name" value="ISOVALERYL-COA DEHYDROGENASE, MITOCHONDRIAL-RELATED"/>
    <property type="match status" value="1"/>
</dbReference>
<keyword evidence="3 5" id="KW-0285">Flavoprotein</keyword>
<evidence type="ECO:0000259" key="7">
    <source>
        <dbReference type="Pfam" id="PF02770"/>
    </source>
</evidence>
<dbReference type="InterPro" id="IPR013786">
    <property type="entry name" value="AcylCoA_DH/ox_N"/>
</dbReference>
<dbReference type="InterPro" id="IPR006091">
    <property type="entry name" value="Acyl-CoA_Oxase/DH_mid-dom"/>
</dbReference>
<keyword evidence="4 5" id="KW-0274">FAD</keyword>
<sequence length="399" mass="43093">MSMKGITMSSTTVSGDLDDLKAIKELAAQVAEERYAPLAAQWDADRTAVPLDERRFLGSLGFLGIALPERFGGSAAPLSHALAVIEQFAYHCRPAAFQIFEANTGPAQVVARLGTEEHKQRFLPGIIAGDITMAVAISEPDAGSAATDLTTKAVVDGDTVRVNGNKRWISNGSEADVYLVYSRMSDAPGAKGIGAVLVEADRPGVSFGAREKLMGFRGIPSADIYFDDVEVPAENIVVQPGGFRKLFTTFSIERLGNTTMSLALGQRALDLTTQYVQERTQFGKPLIEFQAVQMTVADMALQVESARLLLERAASAVVTDEDLPNPLHVSLAKCTANEMAKKVTDLAMQLHGGNGYTEEFGLERMHRDAHGWALAGGTPTMQRTRIVSEMLGRSFDQRK</sequence>
<reference evidence="9 10" key="1">
    <citation type="submission" date="2019-11" db="EMBL/GenBank/DDBJ databases">
        <title>Gordonia sp. nov., a novel actinobacterium isolated from mangrove soil in Hainan.</title>
        <authorList>
            <person name="Huang X."/>
            <person name="Xie Y."/>
            <person name="Chu X."/>
            <person name="Xiao K."/>
        </authorList>
    </citation>
    <scope>NUCLEOTIDE SEQUENCE [LARGE SCALE GENOMIC DNA]</scope>
    <source>
        <strain evidence="9 10">HNM0687</strain>
    </source>
</reference>
<evidence type="ECO:0000256" key="3">
    <source>
        <dbReference type="ARBA" id="ARBA00022630"/>
    </source>
</evidence>
<dbReference type="GO" id="GO:0033539">
    <property type="term" value="P:fatty acid beta-oxidation using acyl-CoA dehydrogenase"/>
    <property type="evidence" value="ECO:0007669"/>
    <property type="project" value="TreeGrafter"/>
</dbReference>
<keyword evidence="10" id="KW-1185">Reference proteome</keyword>
<accession>A0A6L7GW11</accession>
<dbReference type="Pfam" id="PF00441">
    <property type="entry name" value="Acyl-CoA_dh_1"/>
    <property type="match status" value="1"/>
</dbReference>
<keyword evidence="5" id="KW-0560">Oxidoreductase</keyword>
<evidence type="ECO:0000256" key="5">
    <source>
        <dbReference type="RuleBase" id="RU362125"/>
    </source>
</evidence>
<dbReference type="InterPro" id="IPR009075">
    <property type="entry name" value="AcylCo_DH/oxidase_C"/>
</dbReference>
<evidence type="ECO:0000256" key="1">
    <source>
        <dbReference type="ARBA" id="ARBA00001974"/>
    </source>
</evidence>
<dbReference type="GO" id="GO:0050660">
    <property type="term" value="F:flavin adenine dinucleotide binding"/>
    <property type="evidence" value="ECO:0007669"/>
    <property type="project" value="InterPro"/>
</dbReference>
<dbReference type="GO" id="GO:0046359">
    <property type="term" value="P:butyrate catabolic process"/>
    <property type="evidence" value="ECO:0007669"/>
    <property type="project" value="TreeGrafter"/>
</dbReference>
<evidence type="ECO:0000259" key="6">
    <source>
        <dbReference type="Pfam" id="PF00441"/>
    </source>
</evidence>
<dbReference type="PROSITE" id="PS00073">
    <property type="entry name" value="ACYL_COA_DH_2"/>
    <property type="match status" value="1"/>
</dbReference>
<dbReference type="Gene3D" id="2.40.110.10">
    <property type="entry name" value="Butyryl-CoA Dehydrogenase, subunit A, domain 2"/>
    <property type="match status" value="1"/>
</dbReference>
<dbReference type="Pfam" id="PF02771">
    <property type="entry name" value="Acyl-CoA_dh_N"/>
    <property type="match status" value="1"/>
</dbReference>
<dbReference type="GO" id="GO:0003995">
    <property type="term" value="F:acyl-CoA dehydrogenase activity"/>
    <property type="evidence" value="ECO:0007669"/>
    <property type="project" value="InterPro"/>
</dbReference>
<comment type="caution">
    <text evidence="9">The sequence shown here is derived from an EMBL/GenBank/DDBJ whole genome shotgun (WGS) entry which is preliminary data.</text>
</comment>
<dbReference type="Gene3D" id="1.20.140.10">
    <property type="entry name" value="Butyryl-CoA Dehydrogenase, subunit A, domain 3"/>
    <property type="match status" value="1"/>
</dbReference>
<dbReference type="InterPro" id="IPR009100">
    <property type="entry name" value="AcylCoA_DH/oxidase_NM_dom_sf"/>
</dbReference>
<evidence type="ECO:0000259" key="8">
    <source>
        <dbReference type="Pfam" id="PF02771"/>
    </source>
</evidence>
<protein>
    <submittedName>
        <fullName evidence="9">Acyl-CoA dehydrogenase</fullName>
    </submittedName>
</protein>
<comment type="cofactor">
    <cofactor evidence="1 5">
        <name>FAD</name>
        <dbReference type="ChEBI" id="CHEBI:57692"/>
    </cofactor>
</comment>
<evidence type="ECO:0000313" key="10">
    <source>
        <dbReference type="Proteomes" id="UP000475545"/>
    </source>
</evidence>
<name>A0A6L7GW11_9ACTN</name>
<dbReference type="Gene3D" id="1.10.540.10">
    <property type="entry name" value="Acyl-CoA dehydrogenase/oxidase, N-terminal domain"/>
    <property type="match status" value="1"/>
</dbReference>